<dbReference type="InterPro" id="IPR020849">
    <property type="entry name" value="Small_GTPase_Ras-type"/>
</dbReference>
<dbReference type="SMART" id="SM00173">
    <property type="entry name" value="RAS"/>
    <property type="match status" value="1"/>
</dbReference>
<accession>A0A194UXR1</accession>
<feature type="transmembrane region" description="Helical" evidence="4">
    <location>
        <begin position="399"/>
        <end position="421"/>
    </location>
</feature>
<feature type="transmembrane region" description="Helical" evidence="4">
    <location>
        <begin position="459"/>
        <end position="478"/>
    </location>
</feature>
<dbReference type="PANTHER" id="PTHR24070">
    <property type="entry name" value="RAS, DI-RAS, AND RHEB FAMILY MEMBERS OF SMALL GTPASE SUPERFAMILY"/>
    <property type="match status" value="1"/>
</dbReference>
<gene>
    <name evidence="5" type="ORF">VP1G_03726</name>
</gene>
<keyword evidence="4" id="KW-1133">Transmembrane helix</keyword>
<dbReference type="InterPro" id="IPR005225">
    <property type="entry name" value="Small_GTP-bd"/>
</dbReference>
<dbReference type="SMART" id="SM00174">
    <property type="entry name" value="RHO"/>
    <property type="match status" value="1"/>
</dbReference>
<organism evidence="5 6">
    <name type="scientific">Cytospora mali</name>
    <name type="common">Apple Valsa canker fungus</name>
    <name type="synonym">Valsa mali</name>
    <dbReference type="NCBI Taxonomy" id="578113"/>
    <lineage>
        <taxon>Eukaryota</taxon>
        <taxon>Fungi</taxon>
        <taxon>Dikarya</taxon>
        <taxon>Ascomycota</taxon>
        <taxon>Pezizomycotina</taxon>
        <taxon>Sordariomycetes</taxon>
        <taxon>Sordariomycetidae</taxon>
        <taxon>Diaporthales</taxon>
        <taxon>Cytosporaceae</taxon>
        <taxon>Cytospora</taxon>
    </lineage>
</organism>
<dbReference type="InterPro" id="IPR001806">
    <property type="entry name" value="Small_GTPase"/>
</dbReference>
<sequence>MPSSSGSANRPRATSQSQTAPAADQPPIPISITICGDGGCGKSSITLRLVRSQWTSEYDPTIEDSYSISRRIDGSVYHLALTDTAGQEEYRGMWATSNLGADAFLMVYDITSAESLDALEYFDDLIDMEAETRMDNAQRARREGVMPTDYSGSTGKTVAPVKIVAGNKCDLQESRKVSAATGLDWARKRGCGFMETSARLEVNIEETFALIVRRVTEARRLAEMGITEEEEIVEGKSFDRRGATKPLSPLPGGDGFSEKQRERGPNINNREKVGRGGAFLIRLTSACSLFHPCSLATSGRYVDPYRLPSNWKLIRIPCTPTSQSIKWSASSKSVSSVTAHCRDGSSREVTRWNRLSCSAAMTAYEDSPSARRCASKVPMHPRRLYSPPESLFHVTKRGYSASGSVTGVVVVVVVVVVLVLVEMEVASVSAESEVELELPEGRELSLGLLPTRRRRAGSFLMVAAVVGLSSVLSSSAAASSEAR</sequence>
<dbReference type="STRING" id="694573.A0A194UXR1"/>
<evidence type="ECO:0000256" key="3">
    <source>
        <dbReference type="SAM" id="MobiDB-lite"/>
    </source>
</evidence>
<feature type="compositionally biased region" description="Basic and acidic residues" evidence="3">
    <location>
        <begin position="256"/>
        <end position="270"/>
    </location>
</feature>
<feature type="compositionally biased region" description="Basic and acidic residues" evidence="3">
    <location>
        <begin position="233"/>
        <end position="242"/>
    </location>
</feature>
<dbReference type="PRINTS" id="PR00449">
    <property type="entry name" value="RASTRNSFRMNG"/>
</dbReference>
<dbReference type="Gene3D" id="3.40.50.300">
    <property type="entry name" value="P-loop containing nucleotide triphosphate hydrolases"/>
    <property type="match status" value="1"/>
</dbReference>
<dbReference type="Pfam" id="PF00071">
    <property type="entry name" value="Ras"/>
    <property type="match status" value="2"/>
</dbReference>
<dbReference type="OrthoDB" id="265044at2759"/>
<dbReference type="AlphaFoldDB" id="A0A194UXR1"/>
<keyword evidence="4" id="KW-0812">Transmembrane</keyword>
<dbReference type="GO" id="GO:0007165">
    <property type="term" value="P:signal transduction"/>
    <property type="evidence" value="ECO:0007669"/>
    <property type="project" value="InterPro"/>
</dbReference>
<dbReference type="GO" id="GO:0005525">
    <property type="term" value="F:GTP binding"/>
    <property type="evidence" value="ECO:0007669"/>
    <property type="project" value="UniProtKB-KW"/>
</dbReference>
<proteinExistence type="predicted"/>
<dbReference type="EMBL" id="KN714688">
    <property type="protein sequence ID" value="KUI56404.1"/>
    <property type="molecule type" value="Genomic_DNA"/>
</dbReference>
<evidence type="ECO:0000313" key="6">
    <source>
        <dbReference type="Proteomes" id="UP000078576"/>
    </source>
</evidence>
<dbReference type="InterPro" id="IPR027417">
    <property type="entry name" value="P-loop_NTPase"/>
</dbReference>
<dbReference type="FunFam" id="3.40.50.300:FF:001856">
    <property type="entry name" value="RAS small monomeric GTPase, putative"/>
    <property type="match status" value="1"/>
</dbReference>
<reference evidence="6" key="1">
    <citation type="submission" date="2014-12" db="EMBL/GenBank/DDBJ databases">
        <title>Genome Sequence of Valsa Canker Pathogens Uncovers a Specific Adaption of Colonization on Woody Bark.</title>
        <authorList>
            <person name="Yin Z."/>
            <person name="Liu H."/>
            <person name="Gao X."/>
            <person name="Li Z."/>
            <person name="Song N."/>
            <person name="Ke X."/>
            <person name="Dai Q."/>
            <person name="Wu Y."/>
            <person name="Sun Y."/>
            <person name="Xu J.-R."/>
            <person name="Kang Z.K."/>
            <person name="Wang L."/>
            <person name="Huang L."/>
        </authorList>
    </citation>
    <scope>NUCLEOTIDE SEQUENCE [LARGE SCALE GENOMIC DNA]</scope>
    <source>
        <strain evidence="6">SXYL134</strain>
    </source>
</reference>
<evidence type="ECO:0000256" key="4">
    <source>
        <dbReference type="SAM" id="Phobius"/>
    </source>
</evidence>
<dbReference type="SMART" id="SM00175">
    <property type="entry name" value="RAB"/>
    <property type="match status" value="1"/>
</dbReference>
<dbReference type="NCBIfam" id="TIGR00231">
    <property type="entry name" value="small_GTP"/>
    <property type="match status" value="1"/>
</dbReference>
<name>A0A194UXR1_CYTMA</name>
<dbReference type="SUPFAM" id="SSF52540">
    <property type="entry name" value="P-loop containing nucleoside triphosphate hydrolases"/>
    <property type="match status" value="1"/>
</dbReference>
<evidence type="ECO:0000313" key="5">
    <source>
        <dbReference type="EMBL" id="KUI56404.1"/>
    </source>
</evidence>
<evidence type="ECO:0000256" key="1">
    <source>
        <dbReference type="ARBA" id="ARBA00022741"/>
    </source>
</evidence>
<keyword evidence="4" id="KW-0472">Membrane</keyword>
<keyword evidence="6" id="KW-1185">Reference proteome</keyword>
<feature type="region of interest" description="Disordered" evidence="3">
    <location>
        <begin position="1"/>
        <end position="28"/>
    </location>
</feature>
<dbReference type="Proteomes" id="UP000078576">
    <property type="component" value="Unassembled WGS sequence"/>
</dbReference>
<keyword evidence="1" id="KW-0547">Nucleotide-binding</keyword>
<evidence type="ECO:0000256" key="2">
    <source>
        <dbReference type="ARBA" id="ARBA00023134"/>
    </source>
</evidence>
<keyword evidence="2" id="KW-0342">GTP-binding</keyword>
<feature type="region of interest" description="Disordered" evidence="3">
    <location>
        <begin position="233"/>
        <end position="270"/>
    </location>
</feature>
<protein>
    <submittedName>
        <fullName evidence="5">Ras-like protein 1</fullName>
    </submittedName>
</protein>
<feature type="compositionally biased region" description="Polar residues" evidence="3">
    <location>
        <begin position="1"/>
        <end position="20"/>
    </location>
</feature>
<dbReference type="GO" id="GO:0003924">
    <property type="term" value="F:GTPase activity"/>
    <property type="evidence" value="ECO:0007669"/>
    <property type="project" value="InterPro"/>
</dbReference>
<dbReference type="GO" id="GO:0016020">
    <property type="term" value="C:membrane"/>
    <property type="evidence" value="ECO:0007669"/>
    <property type="project" value="InterPro"/>
</dbReference>
<dbReference type="PROSITE" id="PS51419">
    <property type="entry name" value="RAB"/>
    <property type="match status" value="1"/>
</dbReference>
<dbReference type="PROSITE" id="PS51421">
    <property type="entry name" value="RAS"/>
    <property type="match status" value="1"/>
</dbReference>